<reference evidence="3" key="2">
    <citation type="submission" date="2015-01" db="EMBL/GenBank/DDBJ databases">
        <title>Evolutionary Origins and Diversification of the Mycorrhizal Mutualists.</title>
        <authorList>
            <consortium name="DOE Joint Genome Institute"/>
            <consortium name="Mycorrhizal Genomics Consortium"/>
            <person name="Kohler A."/>
            <person name="Kuo A."/>
            <person name="Nagy L.G."/>
            <person name="Floudas D."/>
            <person name="Copeland A."/>
            <person name="Barry K.W."/>
            <person name="Cichocki N."/>
            <person name="Veneault-Fourrey C."/>
            <person name="LaButti K."/>
            <person name="Lindquist E.A."/>
            <person name="Lipzen A."/>
            <person name="Lundell T."/>
            <person name="Morin E."/>
            <person name="Murat C."/>
            <person name="Riley R."/>
            <person name="Ohm R."/>
            <person name="Sun H."/>
            <person name="Tunlid A."/>
            <person name="Henrissat B."/>
            <person name="Grigoriev I.V."/>
            <person name="Hibbett D.S."/>
            <person name="Martin F."/>
        </authorList>
    </citation>
    <scope>NUCLEOTIDE SEQUENCE [LARGE SCALE GENOMIC DNA]</scope>
    <source>
        <strain evidence="3">Ve08.2h10</strain>
    </source>
</reference>
<dbReference type="EMBL" id="KN825508">
    <property type="protein sequence ID" value="KIK90513.1"/>
    <property type="molecule type" value="Genomic_DNA"/>
</dbReference>
<evidence type="ECO:0000313" key="3">
    <source>
        <dbReference type="Proteomes" id="UP000054538"/>
    </source>
</evidence>
<protein>
    <submittedName>
        <fullName evidence="2">Uncharacterized protein</fullName>
    </submittedName>
</protein>
<evidence type="ECO:0000313" key="2">
    <source>
        <dbReference type="EMBL" id="KIK90513.1"/>
    </source>
</evidence>
<accession>A0A0D0DHX8</accession>
<evidence type="ECO:0000256" key="1">
    <source>
        <dbReference type="SAM" id="MobiDB-lite"/>
    </source>
</evidence>
<sequence>MSLVRLREVPLSVAAARVVVKSVPWASLPLFPLLSWRPLRPPPVALAVRGVPMAFSAPSQLDPSLEESRQVESQPKVPESHRRVPATRKSLFLRLLLSRLPPVAPAARGAITFSAASLSDLEVKNLAENRRVVSHQRALESLAPVASLHTSRNLLLLPCCLIWWVSLAHRLIVPLANAFAFSLRCLSRTLATSSSRPSDPRQRMLIGTEDRHDTFYVAIDINAIPFCHTPCRTVCGPEYWWRGSTSYGKTTGVTSSQSPLRSSQAQPSTSQMIEISVPRI</sequence>
<feature type="region of interest" description="Disordered" evidence="1">
    <location>
        <begin position="251"/>
        <end position="280"/>
    </location>
</feature>
<reference evidence="2 3" key="1">
    <citation type="submission" date="2014-04" db="EMBL/GenBank/DDBJ databases">
        <authorList>
            <consortium name="DOE Joint Genome Institute"/>
            <person name="Kuo A."/>
            <person name="Kohler A."/>
            <person name="Jargeat P."/>
            <person name="Nagy L.G."/>
            <person name="Floudas D."/>
            <person name="Copeland A."/>
            <person name="Barry K.W."/>
            <person name="Cichocki N."/>
            <person name="Veneault-Fourrey C."/>
            <person name="LaButti K."/>
            <person name="Lindquist E.A."/>
            <person name="Lipzen A."/>
            <person name="Lundell T."/>
            <person name="Morin E."/>
            <person name="Murat C."/>
            <person name="Sun H."/>
            <person name="Tunlid A."/>
            <person name="Henrissat B."/>
            <person name="Grigoriev I.V."/>
            <person name="Hibbett D.S."/>
            <person name="Martin F."/>
            <person name="Nordberg H.P."/>
            <person name="Cantor M.N."/>
            <person name="Hua S.X."/>
        </authorList>
    </citation>
    <scope>NUCLEOTIDE SEQUENCE [LARGE SCALE GENOMIC DNA]</scope>
    <source>
        <strain evidence="2 3">Ve08.2h10</strain>
    </source>
</reference>
<proteinExistence type="predicted"/>
<dbReference type="HOGENOM" id="CLU_994350_0_0_1"/>
<organism evidence="2 3">
    <name type="scientific">Paxillus rubicundulus Ve08.2h10</name>
    <dbReference type="NCBI Taxonomy" id="930991"/>
    <lineage>
        <taxon>Eukaryota</taxon>
        <taxon>Fungi</taxon>
        <taxon>Dikarya</taxon>
        <taxon>Basidiomycota</taxon>
        <taxon>Agaricomycotina</taxon>
        <taxon>Agaricomycetes</taxon>
        <taxon>Agaricomycetidae</taxon>
        <taxon>Boletales</taxon>
        <taxon>Paxilineae</taxon>
        <taxon>Paxillaceae</taxon>
        <taxon>Paxillus</taxon>
    </lineage>
</organism>
<dbReference type="Proteomes" id="UP000054538">
    <property type="component" value="Unassembled WGS sequence"/>
</dbReference>
<dbReference type="InParanoid" id="A0A0D0DHX8"/>
<feature type="region of interest" description="Disordered" evidence="1">
    <location>
        <begin position="59"/>
        <end position="80"/>
    </location>
</feature>
<keyword evidence="3" id="KW-1185">Reference proteome</keyword>
<gene>
    <name evidence="2" type="ORF">PAXRUDRAFT_677004</name>
</gene>
<dbReference type="AlphaFoldDB" id="A0A0D0DHX8"/>
<name>A0A0D0DHX8_9AGAM</name>
<feature type="compositionally biased region" description="Polar residues" evidence="1">
    <location>
        <begin position="251"/>
        <end position="273"/>
    </location>
</feature>